<dbReference type="InterPro" id="IPR005532">
    <property type="entry name" value="SUMF_dom"/>
</dbReference>
<dbReference type="CDD" id="cd14498">
    <property type="entry name" value="DSP"/>
    <property type="match status" value="1"/>
</dbReference>
<protein>
    <recommendedName>
        <fullName evidence="7">tRNA pseudouridine synthase-like 1</fullName>
    </recommendedName>
    <alternativeName>
        <fullName evidence="9">tRNA pseudouridylate synthase-like 1</fullName>
    </alternativeName>
    <alternativeName>
        <fullName evidence="8">tRNA-uridine isomerase-like 1</fullName>
    </alternativeName>
</protein>
<keyword evidence="13" id="KW-1185">Reference proteome</keyword>
<dbReference type="FunFam" id="3.30.70.580:FF:000011">
    <property type="entry name" value="tRNA pseudouridine synthase"/>
    <property type="match status" value="1"/>
</dbReference>
<dbReference type="Pfam" id="PF03781">
    <property type="entry name" value="FGE-sulfatase"/>
    <property type="match status" value="1"/>
</dbReference>
<feature type="domain" description="Tyrosine specific protein phosphatases" evidence="11">
    <location>
        <begin position="434"/>
        <end position="496"/>
    </location>
</feature>
<name>A0A484B930_DRONA</name>
<organism evidence="12 13">
    <name type="scientific">Drosophila navojoa</name>
    <name type="common">Fruit fly</name>
    <dbReference type="NCBI Taxonomy" id="7232"/>
    <lineage>
        <taxon>Eukaryota</taxon>
        <taxon>Metazoa</taxon>
        <taxon>Ecdysozoa</taxon>
        <taxon>Arthropoda</taxon>
        <taxon>Hexapoda</taxon>
        <taxon>Insecta</taxon>
        <taxon>Pterygota</taxon>
        <taxon>Neoptera</taxon>
        <taxon>Endopterygota</taxon>
        <taxon>Diptera</taxon>
        <taxon>Brachycera</taxon>
        <taxon>Muscomorpha</taxon>
        <taxon>Ephydroidea</taxon>
        <taxon>Drosophilidae</taxon>
        <taxon>Drosophila</taxon>
    </lineage>
</organism>
<dbReference type="STRING" id="7232.A0A484B930"/>
<dbReference type="SMART" id="SM00195">
    <property type="entry name" value="DSPc"/>
    <property type="match status" value="1"/>
</dbReference>
<evidence type="ECO:0000259" key="11">
    <source>
        <dbReference type="PROSITE" id="PS50056"/>
    </source>
</evidence>
<dbReference type="InterPro" id="IPR020422">
    <property type="entry name" value="TYR_PHOSPHATASE_DUAL_dom"/>
</dbReference>
<dbReference type="InterPro" id="IPR020103">
    <property type="entry name" value="PsdUridine_synth_cat_dom_sf"/>
</dbReference>
<dbReference type="PROSITE" id="PS50054">
    <property type="entry name" value="TYR_PHOSPHATASE_DUAL"/>
    <property type="match status" value="1"/>
</dbReference>
<dbReference type="EMBL" id="LSRL02000084">
    <property type="protein sequence ID" value="TDG45159.1"/>
    <property type="molecule type" value="Genomic_DNA"/>
</dbReference>
<evidence type="ECO:0000256" key="2">
    <source>
        <dbReference type="ARBA" id="ARBA00009375"/>
    </source>
</evidence>
<evidence type="ECO:0000256" key="9">
    <source>
        <dbReference type="ARBA" id="ARBA00079774"/>
    </source>
</evidence>
<dbReference type="InterPro" id="IPR020095">
    <property type="entry name" value="PsdUridine_synth_TruA_C"/>
</dbReference>
<dbReference type="PROSITE" id="PS50056">
    <property type="entry name" value="TYR_PHOSPHATASE_2"/>
    <property type="match status" value="1"/>
</dbReference>
<dbReference type="SUPFAM" id="SSF55120">
    <property type="entry name" value="Pseudouridine synthase"/>
    <property type="match status" value="1"/>
</dbReference>
<evidence type="ECO:0000256" key="1">
    <source>
        <dbReference type="ARBA" id="ARBA00005310"/>
    </source>
</evidence>
<dbReference type="AlphaFoldDB" id="A0A484B930"/>
<dbReference type="InterPro" id="IPR051043">
    <property type="entry name" value="Sulfatase_Mod_Factor_Kinase"/>
</dbReference>
<dbReference type="InterPro" id="IPR016187">
    <property type="entry name" value="CTDL_fold"/>
</dbReference>
<dbReference type="Gene3D" id="3.30.70.660">
    <property type="entry name" value="Pseudouridine synthase I, catalytic domain, C-terminal subdomain"/>
    <property type="match status" value="1"/>
</dbReference>
<dbReference type="InterPro" id="IPR020097">
    <property type="entry name" value="PsdUridine_synth_TruA_a/b_dom"/>
</dbReference>
<dbReference type="GO" id="GO:0001522">
    <property type="term" value="P:pseudouridine synthesis"/>
    <property type="evidence" value="ECO:0007669"/>
    <property type="project" value="InterPro"/>
</dbReference>
<dbReference type="InterPro" id="IPR029021">
    <property type="entry name" value="Prot-tyrosine_phosphatase-like"/>
</dbReference>
<dbReference type="HAMAP" id="MF_00171">
    <property type="entry name" value="TruA"/>
    <property type="match status" value="1"/>
</dbReference>
<dbReference type="Gene3D" id="3.90.190.10">
    <property type="entry name" value="Protein tyrosine phosphatase superfamily"/>
    <property type="match status" value="1"/>
</dbReference>
<dbReference type="InterPro" id="IPR000340">
    <property type="entry name" value="Dual-sp_phosphatase_cat-dom"/>
</dbReference>
<reference evidence="12 13" key="1">
    <citation type="journal article" date="2019" name="J. Hered.">
        <title>An Improved Genome Assembly for Drosophila navojoa, the Basal Species in the mojavensis Cluster.</title>
        <authorList>
            <person name="Vanderlinde T."/>
            <person name="Dupim E.G."/>
            <person name="Nazario-Yepiz N.O."/>
            <person name="Carvalho A.B."/>
        </authorList>
    </citation>
    <scope>NUCLEOTIDE SEQUENCE [LARGE SCALE GENOMIC DNA]</scope>
    <source>
        <strain evidence="12">Navoj_Jal97</strain>
        <tissue evidence="12">Whole organism</tissue>
    </source>
</reference>
<dbReference type="GO" id="GO:0008033">
    <property type="term" value="P:tRNA processing"/>
    <property type="evidence" value="ECO:0007669"/>
    <property type="project" value="UniProtKB-KW"/>
</dbReference>
<dbReference type="Pfam" id="PF01416">
    <property type="entry name" value="PseudoU_synth_1"/>
    <property type="match status" value="1"/>
</dbReference>
<proteinExistence type="inferred from homology"/>
<dbReference type="Gene3D" id="3.90.1580.10">
    <property type="entry name" value="paralog of FGE (formylglycine-generating enzyme)"/>
    <property type="match status" value="1"/>
</dbReference>
<evidence type="ECO:0000313" key="13">
    <source>
        <dbReference type="Proteomes" id="UP000295192"/>
    </source>
</evidence>
<keyword evidence="5" id="KW-0904">Protein phosphatase</keyword>
<sequence>MHRYLLNISYIGTRFRGIQKTINKLEESRLDTNSVQGCLELALRVFRPVNEIQTVLSSRTDAGVHALHSTVHVDLERNDGKCYDTTILTGVLNRTLDKQSLPIRVLSTQRVADTFHCRYHAIGRTYLYRIAVSKQKTTLLPDAKSSSLRNRAFEAFLPVEEWDRCYFLQNNNFDIERLIAASRMLIGVHDYRTFMSVSRQKSPSRDHPMFTVRKIDEINIRPGRSLALGPNATLATENYDYWDIEIKAKSFLYKQVRRIVGTLLALAEAGIIAYKLHLRAVFTCAVFTIEIRPLSFQTKRLLKMILLYELQKRLANLRPTTTIVTTATGARYVERRRSSTDEDPPEQLEARQYGFVVDSKPDAVPACILSEFLYLGSQDAVSSENVLKYNLTHILSVGIETPNVELPPTLKCKHLPCLDVPETNILQYVLPVAIDFIEDARAAKGCVLVHCNAGVSRSASVVIGYLMKRRDMRFEEAYNLVKSWRPFDEQPAQQVCQQQARNKNKHYRDYYPEETEEEIEGMSLIPGGSQYIGTDEPHFMADHESPERLVKLNDFYLDKYEVSNANFAKFVEATNYTTEAERFGDSFIFKTLLKPEQQEELKDYRVANAVWWYKVSGVSWRRPNGIDSNLEGLEHHPVVHVSWRDAVAYCEWAGKRLPSEAEWEVACRGGKQRKLFPWGNKLMPKDRHWLNIWQGDFPDGNTEEDGYPFTCPVDQFRQNNYDLYNIVGNVWEWTADLWQAGDTSPSPNRVKKGGSYLCHKSYCYRYRCAARSQNTEDSSAGNLGFRCAKNV</sequence>
<comment type="similarity">
    <text evidence="2">Belongs to the tRNA pseudouridine synthase TruA family.</text>
</comment>
<accession>A0A484B930</accession>
<dbReference type="GO" id="GO:0120147">
    <property type="term" value="F:formylglycine-generating oxidase activity"/>
    <property type="evidence" value="ECO:0007669"/>
    <property type="project" value="TreeGrafter"/>
</dbReference>
<dbReference type="GO" id="GO:0009982">
    <property type="term" value="F:pseudouridine synthase activity"/>
    <property type="evidence" value="ECO:0007669"/>
    <property type="project" value="InterPro"/>
</dbReference>
<feature type="domain" description="Tyrosine-protein phosphatase" evidence="10">
    <location>
        <begin position="364"/>
        <end position="507"/>
    </location>
</feature>
<dbReference type="InterPro" id="IPR042095">
    <property type="entry name" value="SUMF_sf"/>
</dbReference>
<keyword evidence="3" id="KW-0819">tRNA processing</keyword>
<dbReference type="GO" id="GO:0005783">
    <property type="term" value="C:endoplasmic reticulum"/>
    <property type="evidence" value="ECO:0007669"/>
    <property type="project" value="TreeGrafter"/>
</dbReference>
<dbReference type="Gene3D" id="3.30.70.580">
    <property type="entry name" value="Pseudouridine synthase I, catalytic domain, N-terminal subdomain"/>
    <property type="match status" value="1"/>
</dbReference>
<evidence type="ECO:0000256" key="3">
    <source>
        <dbReference type="ARBA" id="ARBA00022694"/>
    </source>
</evidence>
<dbReference type="Pfam" id="PF00782">
    <property type="entry name" value="DSPc"/>
    <property type="match status" value="1"/>
</dbReference>
<dbReference type="InterPro" id="IPR001406">
    <property type="entry name" value="PsdUridine_synth_TruA"/>
</dbReference>
<dbReference type="InterPro" id="IPR020094">
    <property type="entry name" value="TruA/RsuA/RluB/E/F_N"/>
</dbReference>
<dbReference type="SUPFAM" id="SSF52799">
    <property type="entry name" value="(Phosphotyrosine protein) phosphatases II"/>
    <property type="match status" value="1"/>
</dbReference>
<comment type="caution">
    <text evidence="12">The sequence shown here is derived from an EMBL/GenBank/DDBJ whole genome shotgun (WGS) entry which is preliminary data.</text>
</comment>
<evidence type="ECO:0000256" key="6">
    <source>
        <dbReference type="ARBA" id="ARBA00023235"/>
    </source>
</evidence>
<evidence type="ECO:0000256" key="8">
    <source>
        <dbReference type="ARBA" id="ARBA00078635"/>
    </source>
</evidence>
<evidence type="ECO:0000256" key="5">
    <source>
        <dbReference type="ARBA" id="ARBA00022912"/>
    </source>
</evidence>
<dbReference type="InterPro" id="IPR016130">
    <property type="entry name" value="Tyr_Pase_AS"/>
</dbReference>
<dbReference type="PROSITE" id="PS00383">
    <property type="entry name" value="TYR_PHOSPHATASE_1"/>
    <property type="match status" value="1"/>
</dbReference>
<evidence type="ECO:0000256" key="4">
    <source>
        <dbReference type="ARBA" id="ARBA00022801"/>
    </source>
</evidence>
<dbReference type="Proteomes" id="UP000295192">
    <property type="component" value="Unassembled WGS sequence"/>
</dbReference>
<dbReference type="InterPro" id="IPR000387">
    <property type="entry name" value="Tyr_Pase_dom"/>
</dbReference>
<dbReference type="PANTHER" id="PTHR23150">
    <property type="entry name" value="SULFATASE MODIFYING FACTOR 1, 2"/>
    <property type="match status" value="1"/>
</dbReference>
<dbReference type="GO" id="GO:0004721">
    <property type="term" value="F:phosphoprotein phosphatase activity"/>
    <property type="evidence" value="ECO:0007669"/>
    <property type="project" value="UniProtKB-KW"/>
</dbReference>
<dbReference type="OrthoDB" id="659at2759"/>
<dbReference type="GO" id="GO:0003723">
    <property type="term" value="F:RNA binding"/>
    <property type="evidence" value="ECO:0007669"/>
    <property type="project" value="InterPro"/>
</dbReference>
<keyword evidence="6" id="KW-0413">Isomerase</keyword>
<dbReference type="SUPFAM" id="SSF56436">
    <property type="entry name" value="C-type lectin-like"/>
    <property type="match status" value="1"/>
</dbReference>
<keyword evidence="4" id="KW-0378">Hydrolase</keyword>
<evidence type="ECO:0000313" key="12">
    <source>
        <dbReference type="EMBL" id="TDG45159.1"/>
    </source>
</evidence>
<evidence type="ECO:0000256" key="7">
    <source>
        <dbReference type="ARBA" id="ARBA00072027"/>
    </source>
</evidence>
<evidence type="ECO:0000259" key="10">
    <source>
        <dbReference type="PROSITE" id="PS50054"/>
    </source>
</evidence>
<gene>
    <name evidence="12" type="ORF">AWZ03_008409</name>
</gene>
<dbReference type="PANTHER" id="PTHR23150:SF19">
    <property type="entry name" value="FORMYLGLYCINE-GENERATING ENZYME"/>
    <property type="match status" value="1"/>
</dbReference>
<comment type="similarity">
    <text evidence="1">Belongs to the sulfatase-modifying factor family.</text>
</comment>